<dbReference type="EMBL" id="CACRSQ010000007">
    <property type="protein sequence ID" value="VYT26738.1"/>
    <property type="molecule type" value="Genomic_DNA"/>
</dbReference>
<evidence type="ECO:0000313" key="1">
    <source>
        <dbReference type="EMBL" id="VYT26738.1"/>
    </source>
</evidence>
<dbReference type="GeneID" id="69469520"/>
<name>A0A6N2V990_9FIRM</name>
<proteinExistence type="predicted"/>
<gene>
    <name evidence="1" type="ORF">ACLFYP115_02364</name>
</gene>
<organism evidence="1">
    <name type="scientific">Anaerostipes caccae</name>
    <dbReference type="NCBI Taxonomy" id="105841"/>
    <lineage>
        <taxon>Bacteria</taxon>
        <taxon>Bacillati</taxon>
        <taxon>Bacillota</taxon>
        <taxon>Clostridia</taxon>
        <taxon>Lachnospirales</taxon>
        <taxon>Lachnospiraceae</taxon>
        <taxon>Anaerostipes</taxon>
    </lineage>
</organism>
<dbReference type="AlphaFoldDB" id="A0A6N2V990"/>
<dbReference type="Pfam" id="PF12675">
    <property type="entry name" value="DUF3795"/>
    <property type="match status" value="1"/>
</dbReference>
<protein>
    <recommendedName>
        <fullName evidence="2">DUF3795 domain-containing protein</fullName>
    </recommendedName>
</protein>
<sequence>MFESRCGVCCNSCERKEEVHCTGCTEMKQPFWGGECGVKSCCEAKGLDHCGVCPDFPCEMLSTMGVEEGFDPEPKIAQCRIWAGESTVK</sequence>
<dbReference type="RefSeq" id="WP_009291135.1">
    <property type="nucleotide sequence ID" value="NZ_BAABRZ010000002.1"/>
</dbReference>
<accession>A0A6N2V990</accession>
<reference evidence="1" key="1">
    <citation type="submission" date="2019-11" db="EMBL/GenBank/DDBJ databases">
        <authorList>
            <person name="Feng L."/>
        </authorList>
    </citation>
    <scope>NUCLEOTIDE SEQUENCE</scope>
    <source>
        <strain evidence="1">AcaccaeLFYP115</strain>
    </source>
</reference>
<evidence type="ECO:0008006" key="2">
    <source>
        <dbReference type="Google" id="ProtNLM"/>
    </source>
</evidence>
<dbReference type="InterPro" id="IPR024227">
    <property type="entry name" value="DUF3795"/>
</dbReference>